<proteinExistence type="predicted"/>
<dbReference type="AlphaFoldDB" id="A0A914XQA6"/>
<feature type="compositionally biased region" description="Polar residues" evidence="1">
    <location>
        <begin position="151"/>
        <end position="168"/>
    </location>
</feature>
<dbReference type="WBParaSite" id="PSAMB.scaffold9014size5466.g32053.t1">
    <property type="protein sequence ID" value="PSAMB.scaffold9014size5466.g32053.t1"/>
    <property type="gene ID" value="PSAMB.scaffold9014size5466.g32053"/>
</dbReference>
<evidence type="ECO:0000313" key="4">
    <source>
        <dbReference type="WBParaSite" id="PSAMB.scaffold9014size5466.g32053.t1"/>
    </source>
</evidence>
<name>A0A914XQA6_9BILA</name>
<dbReference type="InterPro" id="IPR048270">
    <property type="entry name" value="PNMA_C"/>
</dbReference>
<dbReference type="Pfam" id="PF14893">
    <property type="entry name" value="PNMA"/>
    <property type="match status" value="1"/>
</dbReference>
<evidence type="ECO:0000313" key="3">
    <source>
        <dbReference type="Proteomes" id="UP000887566"/>
    </source>
</evidence>
<feature type="region of interest" description="Disordered" evidence="1">
    <location>
        <begin position="411"/>
        <end position="480"/>
    </location>
</feature>
<feature type="compositionally biased region" description="Polar residues" evidence="1">
    <location>
        <begin position="435"/>
        <end position="461"/>
    </location>
</feature>
<reference evidence="4" key="1">
    <citation type="submission" date="2022-11" db="UniProtKB">
        <authorList>
            <consortium name="WormBaseParasite"/>
        </authorList>
    </citation>
    <scope>IDENTIFICATION</scope>
</reference>
<feature type="compositionally biased region" description="Basic and acidic residues" evidence="1">
    <location>
        <begin position="115"/>
        <end position="131"/>
    </location>
</feature>
<feature type="compositionally biased region" description="Polar residues" evidence="1">
    <location>
        <begin position="418"/>
        <end position="427"/>
    </location>
</feature>
<dbReference type="Proteomes" id="UP000887566">
    <property type="component" value="Unplaced"/>
</dbReference>
<accession>A0A914XQA6</accession>
<feature type="domain" description="Paraneoplastic antigen Ma-like C-terminal" evidence="2">
    <location>
        <begin position="244"/>
        <end position="390"/>
    </location>
</feature>
<sequence>MSDQDSATSSREAPKTTWKHPSELRIRTEEQLKCYTKAALFDHLQNLYPLVDEAEAERASIAHIHTLQREDNDLRRQLADKEALIISKDEVIALSKEKAALLSIHIKSLDRQQQHYAVETERERTQPHVDLHTQSPVTDDDGNDQHIDEYNPQQAGYRSITHSTQHLSDNMGRLSATRQSDRRDGPSPPPDSLTARKLNAQITHPMAPGSEYLANALRQQTELAKRQADIAQMRPLPPFTESESEESFETWLQRFKQRAERLDLPSSARLFHLQEYLDGEARRVYNDLAHSDTVSYGQLIHALKSKFNHHGAFAANHYLWSQLTQNDKESVDNYAHRVKELFRKTFTEPLPESARHSLLSGRFISSLRYHQLRRRLNTNYSQNLLPTFADVVSSACDFNRLYKDMSVIRHSSEKEKQNVSSTNSNCKGDQRAKSQSEQPTKTNPESTAAKADQNTADQTGQKARPNKLLPTPCMHCGEMH</sequence>
<evidence type="ECO:0000256" key="1">
    <source>
        <dbReference type="SAM" id="MobiDB-lite"/>
    </source>
</evidence>
<dbReference type="InterPro" id="IPR026523">
    <property type="entry name" value="PNMA"/>
</dbReference>
<feature type="region of interest" description="Disordered" evidence="1">
    <location>
        <begin position="115"/>
        <end position="195"/>
    </location>
</feature>
<keyword evidence="3" id="KW-1185">Reference proteome</keyword>
<dbReference type="PANTHER" id="PTHR23095:SF17">
    <property type="entry name" value="PARANEOPLASTIC ANTIGEN MA1"/>
    <property type="match status" value="1"/>
</dbReference>
<dbReference type="PANTHER" id="PTHR23095">
    <property type="entry name" value="PARANEOPLASTIC ANTIGEN"/>
    <property type="match status" value="1"/>
</dbReference>
<organism evidence="3 4">
    <name type="scientific">Plectus sambesii</name>
    <dbReference type="NCBI Taxonomy" id="2011161"/>
    <lineage>
        <taxon>Eukaryota</taxon>
        <taxon>Metazoa</taxon>
        <taxon>Ecdysozoa</taxon>
        <taxon>Nematoda</taxon>
        <taxon>Chromadorea</taxon>
        <taxon>Plectida</taxon>
        <taxon>Plectina</taxon>
        <taxon>Plectoidea</taxon>
        <taxon>Plectidae</taxon>
        <taxon>Plectus</taxon>
    </lineage>
</organism>
<protein>
    <submittedName>
        <fullName evidence="4">Retrotransposon gag domain-containing protein</fullName>
    </submittedName>
</protein>
<evidence type="ECO:0000259" key="2">
    <source>
        <dbReference type="Pfam" id="PF14893"/>
    </source>
</evidence>